<reference evidence="1" key="1">
    <citation type="submission" date="2012-02" db="EMBL/GenBank/DDBJ databases">
        <title>The complete genome of Frateuria aurantia DSM 6220.</title>
        <authorList>
            <consortium name="US DOE Joint Genome Institute (JGI-PGF)"/>
            <person name="Lucas S."/>
            <person name="Copeland A."/>
            <person name="Lapidus A."/>
            <person name="Glavina del Rio T."/>
            <person name="Dalin E."/>
            <person name="Tice H."/>
            <person name="Bruce D."/>
            <person name="Goodwin L."/>
            <person name="Pitluck S."/>
            <person name="Peters L."/>
            <person name="Ovchinnikova G."/>
            <person name="Teshima H."/>
            <person name="Kyrpides N."/>
            <person name="Mavromatis K."/>
            <person name="Ivanova N."/>
            <person name="Brettin T."/>
            <person name="Detter J.C."/>
            <person name="Han C."/>
            <person name="Larimer F."/>
            <person name="Land M."/>
            <person name="Hauser L."/>
            <person name="Markowitz V."/>
            <person name="Cheng J.-F."/>
            <person name="Hugenholtz P."/>
            <person name="Woyke T."/>
            <person name="Wu D."/>
            <person name="Brambilla E."/>
            <person name="Klenk H.-P."/>
            <person name="Eisen J.A."/>
        </authorList>
    </citation>
    <scope>NUCLEOTIDE SEQUENCE</scope>
    <source>
        <strain evidence="1">DSM 6220</strain>
    </source>
</reference>
<dbReference type="PANTHER" id="PTHR47623:SF1">
    <property type="entry name" value="OS09G0287300 PROTEIN"/>
    <property type="match status" value="1"/>
</dbReference>
<gene>
    <name evidence="1" type="ordered locus">Fraau_3252</name>
</gene>
<dbReference type="Proteomes" id="UP000005234">
    <property type="component" value="Chromosome"/>
</dbReference>
<protein>
    <submittedName>
        <fullName evidence="1">Phosphohistidine phosphatase SixA</fullName>
    </submittedName>
</protein>
<dbReference type="CDD" id="cd07067">
    <property type="entry name" value="HP_PGM_like"/>
    <property type="match status" value="1"/>
</dbReference>
<dbReference type="AlphaFoldDB" id="H8L267"/>
<dbReference type="InterPro" id="IPR029033">
    <property type="entry name" value="His_PPase_superfam"/>
</dbReference>
<dbReference type="HOGENOM" id="CLU_084603_2_3_6"/>
<dbReference type="OrthoDB" id="9810154at2"/>
<dbReference type="RefSeq" id="WP_014404577.1">
    <property type="nucleotide sequence ID" value="NC_017033.1"/>
</dbReference>
<dbReference type="KEGG" id="fau:Fraau_3252"/>
<name>H8L267_FRAAD</name>
<sequence>MHELVLLRHAEAEIDSLGVGDISRPLSERGRLAAQAAGRWLAGHRIAPMRVLCSPATRTRETLALVQPHLAAAEVIIAPEIYEATPGELLALLDNHLTAATVLLVGHNPGLERLMALLLEGRSDEFRGMPTAGIAVLHLDQALEPASAQLNAFWSP</sequence>
<keyword evidence="2" id="KW-1185">Reference proteome</keyword>
<dbReference type="SMART" id="SM00855">
    <property type="entry name" value="PGAM"/>
    <property type="match status" value="1"/>
</dbReference>
<dbReference type="STRING" id="767434.Fraau_3252"/>
<dbReference type="EMBL" id="CP003350">
    <property type="protein sequence ID" value="AFC87575.1"/>
    <property type="molecule type" value="Genomic_DNA"/>
</dbReference>
<accession>H8L267</accession>
<dbReference type="eggNOG" id="COG2062">
    <property type="taxonomic scope" value="Bacteria"/>
</dbReference>
<dbReference type="SUPFAM" id="SSF53254">
    <property type="entry name" value="Phosphoglycerate mutase-like"/>
    <property type="match status" value="1"/>
</dbReference>
<dbReference type="PANTHER" id="PTHR47623">
    <property type="entry name" value="OS09G0287300 PROTEIN"/>
    <property type="match status" value="1"/>
</dbReference>
<evidence type="ECO:0000313" key="2">
    <source>
        <dbReference type="Proteomes" id="UP000005234"/>
    </source>
</evidence>
<dbReference type="Gene3D" id="3.40.50.1240">
    <property type="entry name" value="Phosphoglycerate mutase-like"/>
    <property type="match status" value="1"/>
</dbReference>
<proteinExistence type="predicted"/>
<dbReference type="Pfam" id="PF00300">
    <property type="entry name" value="His_Phos_1"/>
    <property type="match status" value="1"/>
</dbReference>
<evidence type="ECO:0000313" key="1">
    <source>
        <dbReference type="EMBL" id="AFC87575.1"/>
    </source>
</evidence>
<organism evidence="1 2">
    <name type="scientific">Frateuria aurantia (strain ATCC 33424 / DSM 6220 / KCTC 2777 / LMG 1558 / NBRC 3245 / NCIMB 13370)</name>
    <name type="common">Acetobacter aurantius</name>
    <dbReference type="NCBI Taxonomy" id="767434"/>
    <lineage>
        <taxon>Bacteria</taxon>
        <taxon>Pseudomonadati</taxon>
        <taxon>Pseudomonadota</taxon>
        <taxon>Gammaproteobacteria</taxon>
        <taxon>Lysobacterales</taxon>
        <taxon>Rhodanobacteraceae</taxon>
        <taxon>Frateuria</taxon>
    </lineage>
</organism>
<dbReference type="InterPro" id="IPR013078">
    <property type="entry name" value="His_Pase_superF_clade-1"/>
</dbReference>